<dbReference type="AlphaFoldDB" id="A0A0F9I7Q3"/>
<dbReference type="EMBL" id="LAZR01020176">
    <property type="protein sequence ID" value="KKL89830.1"/>
    <property type="molecule type" value="Genomic_DNA"/>
</dbReference>
<sequence>MHMPFCTVADKCLRCDNVRANREIRRLREVLRVTLDELIAEREEVKDLNVKVAAFQKQLFEIRATIDLVKLGKLSVTSLPSSVEAKQWAKLRGQPKSVMQGIFC</sequence>
<keyword evidence="1" id="KW-0175">Coiled coil</keyword>
<proteinExistence type="predicted"/>
<protein>
    <submittedName>
        <fullName evidence="2">Uncharacterized protein</fullName>
    </submittedName>
</protein>
<reference evidence="2" key="1">
    <citation type="journal article" date="2015" name="Nature">
        <title>Complex archaea that bridge the gap between prokaryotes and eukaryotes.</title>
        <authorList>
            <person name="Spang A."/>
            <person name="Saw J.H."/>
            <person name="Jorgensen S.L."/>
            <person name="Zaremba-Niedzwiedzka K."/>
            <person name="Martijn J."/>
            <person name="Lind A.E."/>
            <person name="van Eijk R."/>
            <person name="Schleper C."/>
            <person name="Guy L."/>
            <person name="Ettema T.J."/>
        </authorList>
    </citation>
    <scope>NUCLEOTIDE SEQUENCE</scope>
</reference>
<evidence type="ECO:0000256" key="1">
    <source>
        <dbReference type="SAM" id="Coils"/>
    </source>
</evidence>
<gene>
    <name evidence="2" type="ORF">LCGC14_1910750</name>
</gene>
<comment type="caution">
    <text evidence="2">The sequence shown here is derived from an EMBL/GenBank/DDBJ whole genome shotgun (WGS) entry which is preliminary data.</text>
</comment>
<organism evidence="2">
    <name type="scientific">marine sediment metagenome</name>
    <dbReference type="NCBI Taxonomy" id="412755"/>
    <lineage>
        <taxon>unclassified sequences</taxon>
        <taxon>metagenomes</taxon>
        <taxon>ecological metagenomes</taxon>
    </lineage>
</organism>
<accession>A0A0F9I7Q3</accession>
<evidence type="ECO:0000313" key="2">
    <source>
        <dbReference type="EMBL" id="KKL89830.1"/>
    </source>
</evidence>
<feature type="coiled-coil region" evidence="1">
    <location>
        <begin position="17"/>
        <end position="58"/>
    </location>
</feature>
<name>A0A0F9I7Q3_9ZZZZ</name>